<sequence length="138" mass="15002">MVTPYAADNTDATDDAEQFLMDNGRKMEADLLDLDVPSMVVDMFADQSPSPEASDAPEVPAAQPGAWTSKKKPVTVLLGSSSSSDGDSKADAGCGKRKNPELKVPLTLRGNKKPFSTQRKFLSYDEVVEGYESRKLDW</sequence>
<comment type="caution">
    <text evidence="2">The sequence shown here is derived from an EMBL/GenBank/DDBJ whole genome shotgun (WGS) entry which is preliminary data.</text>
</comment>
<keyword evidence="3" id="KW-1185">Reference proteome</keyword>
<protein>
    <submittedName>
        <fullName evidence="2">Uncharacterized protein</fullName>
    </submittedName>
</protein>
<organism evidence="2 3">
    <name type="scientific">Ramazzottius varieornatus</name>
    <name type="common">Water bear</name>
    <name type="synonym">Tardigrade</name>
    <dbReference type="NCBI Taxonomy" id="947166"/>
    <lineage>
        <taxon>Eukaryota</taxon>
        <taxon>Metazoa</taxon>
        <taxon>Ecdysozoa</taxon>
        <taxon>Tardigrada</taxon>
        <taxon>Eutardigrada</taxon>
        <taxon>Parachela</taxon>
        <taxon>Hypsibioidea</taxon>
        <taxon>Ramazzottiidae</taxon>
        <taxon>Ramazzottius</taxon>
    </lineage>
</organism>
<dbReference type="AlphaFoldDB" id="A0A1D1VHZ3"/>
<proteinExistence type="predicted"/>
<accession>A0A1D1VHZ3</accession>
<name>A0A1D1VHZ3_RAMVA</name>
<feature type="region of interest" description="Disordered" evidence="1">
    <location>
        <begin position="44"/>
        <end position="110"/>
    </location>
</feature>
<evidence type="ECO:0000256" key="1">
    <source>
        <dbReference type="SAM" id="MobiDB-lite"/>
    </source>
</evidence>
<dbReference type="EMBL" id="BDGG01000006">
    <property type="protein sequence ID" value="GAV00541.1"/>
    <property type="molecule type" value="Genomic_DNA"/>
</dbReference>
<evidence type="ECO:0000313" key="3">
    <source>
        <dbReference type="Proteomes" id="UP000186922"/>
    </source>
</evidence>
<feature type="compositionally biased region" description="Low complexity" evidence="1">
    <location>
        <begin position="1"/>
        <end position="10"/>
    </location>
</feature>
<gene>
    <name evidence="2" type="primary">RvY_11373-1</name>
    <name evidence="2" type="synonym">RvY_11373.1</name>
    <name evidence="2" type="ORF">RvY_11373</name>
</gene>
<evidence type="ECO:0000313" key="2">
    <source>
        <dbReference type="EMBL" id="GAV00541.1"/>
    </source>
</evidence>
<dbReference type="Proteomes" id="UP000186922">
    <property type="component" value="Unassembled WGS sequence"/>
</dbReference>
<feature type="region of interest" description="Disordered" evidence="1">
    <location>
        <begin position="1"/>
        <end position="21"/>
    </location>
</feature>
<reference evidence="2 3" key="1">
    <citation type="journal article" date="2016" name="Nat. Commun.">
        <title>Extremotolerant tardigrade genome and improved radiotolerance of human cultured cells by tardigrade-unique protein.</title>
        <authorList>
            <person name="Hashimoto T."/>
            <person name="Horikawa D.D."/>
            <person name="Saito Y."/>
            <person name="Kuwahara H."/>
            <person name="Kozuka-Hata H."/>
            <person name="Shin-I T."/>
            <person name="Minakuchi Y."/>
            <person name="Ohishi K."/>
            <person name="Motoyama A."/>
            <person name="Aizu T."/>
            <person name="Enomoto A."/>
            <person name="Kondo K."/>
            <person name="Tanaka S."/>
            <person name="Hara Y."/>
            <person name="Koshikawa S."/>
            <person name="Sagara H."/>
            <person name="Miura T."/>
            <person name="Yokobori S."/>
            <person name="Miyagawa K."/>
            <person name="Suzuki Y."/>
            <person name="Kubo T."/>
            <person name="Oyama M."/>
            <person name="Kohara Y."/>
            <person name="Fujiyama A."/>
            <person name="Arakawa K."/>
            <person name="Katayama T."/>
            <person name="Toyoda A."/>
            <person name="Kunieda T."/>
        </authorList>
    </citation>
    <scope>NUCLEOTIDE SEQUENCE [LARGE SCALE GENOMIC DNA]</scope>
    <source>
        <strain evidence="2 3">YOKOZUNA-1</strain>
    </source>
</reference>